<dbReference type="PANTHER" id="PTHR48050:SF13">
    <property type="entry name" value="STEROL 3-BETA-GLUCOSYLTRANSFERASE UGT80A2"/>
    <property type="match status" value="1"/>
</dbReference>
<feature type="domain" description="Erythromycin biosynthesis protein CIII-like C-terminal" evidence="2">
    <location>
        <begin position="289"/>
        <end position="396"/>
    </location>
</feature>
<dbReference type="Pfam" id="PF03033">
    <property type="entry name" value="Glyco_transf_28"/>
    <property type="match status" value="1"/>
</dbReference>
<sequence>MKIAISTIGTRGDVQPYAILGKALAARGHDVTLSTARNFKALVESYGIDFHPINVDYEEILNSEEGKKILKANLFAIQRNLDKLIYPLIENSLNECYQLAQNSDLFIYRPKTLADVFTGQLNTKAVRVAVVPAMEETAAFLNPILSGFWLPGFMNRWSYKWVNLRYRVLRKPINHFCQQNGLQEHKPKIKYNIPSIYGISEHFLERPKDWSKAHQLTGFWFPEGGAVLPAEISEYLDAGEPPILITFGSMPLKREIAGMIMQTASEIKERFLIAACWSDWDVPHMEPSPNVKIISSVPFEALFPRVKAVVHHGGIGTTAECLKAGKPMFVCPVLYPVGDQYFWGDLAYKKGLGVKPVPVSRLTPNIFKEKISQLINNQGLKENCRVMAEKLASENGIENAVKLIEEGI</sequence>
<reference evidence="4" key="1">
    <citation type="journal article" date="2019" name="Int. J. Syst. Evol. Microbiol.">
        <title>The Global Catalogue of Microorganisms (GCM) 10K type strain sequencing project: providing services to taxonomists for standard genome sequencing and annotation.</title>
        <authorList>
            <consortium name="The Broad Institute Genomics Platform"/>
            <consortium name="The Broad Institute Genome Sequencing Center for Infectious Disease"/>
            <person name="Wu L."/>
            <person name="Ma J."/>
        </authorList>
    </citation>
    <scope>NUCLEOTIDE SEQUENCE [LARGE SCALE GENOMIC DNA]</scope>
    <source>
        <strain evidence="4">KCTC 42217</strain>
    </source>
</reference>
<evidence type="ECO:0000313" key="3">
    <source>
        <dbReference type="EMBL" id="MFD2162880.1"/>
    </source>
</evidence>
<dbReference type="Pfam" id="PF06722">
    <property type="entry name" value="EryCIII-like_C"/>
    <property type="match status" value="1"/>
</dbReference>
<protein>
    <submittedName>
        <fullName evidence="3">Glycosyltransferase</fullName>
    </submittedName>
</protein>
<dbReference type="RefSeq" id="WP_255902743.1">
    <property type="nucleotide sequence ID" value="NZ_JAFMZO010000003.1"/>
</dbReference>
<dbReference type="InterPro" id="IPR050426">
    <property type="entry name" value="Glycosyltransferase_28"/>
</dbReference>
<dbReference type="SUPFAM" id="SSF53756">
    <property type="entry name" value="UDP-Glycosyltransferase/glycogen phosphorylase"/>
    <property type="match status" value="1"/>
</dbReference>
<comment type="caution">
    <text evidence="3">The sequence shown here is derived from an EMBL/GenBank/DDBJ whole genome shotgun (WGS) entry which is preliminary data.</text>
</comment>
<proteinExistence type="predicted"/>
<accession>A0ABW4ZMD7</accession>
<dbReference type="InterPro" id="IPR004276">
    <property type="entry name" value="GlycoTrans_28_N"/>
</dbReference>
<dbReference type="Proteomes" id="UP001597387">
    <property type="component" value="Unassembled WGS sequence"/>
</dbReference>
<dbReference type="PANTHER" id="PTHR48050">
    <property type="entry name" value="STEROL 3-BETA-GLUCOSYLTRANSFERASE"/>
    <property type="match status" value="1"/>
</dbReference>
<feature type="domain" description="Glycosyltransferase family 28 N-terminal" evidence="1">
    <location>
        <begin position="3"/>
        <end position="71"/>
    </location>
</feature>
<evidence type="ECO:0000259" key="2">
    <source>
        <dbReference type="Pfam" id="PF06722"/>
    </source>
</evidence>
<dbReference type="InterPro" id="IPR002213">
    <property type="entry name" value="UDP_glucos_trans"/>
</dbReference>
<gene>
    <name evidence="3" type="ORF">ACFSJU_10795</name>
</gene>
<name>A0ABW4ZMD7_9SPHI</name>
<organism evidence="3 4">
    <name type="scientific">Paradesertivirga mongoliensis</name>
    <dbReference type="NCBI Taxonomy" id="2100740"/>
    <lineage>
        <taxon>Bacteria</taxon>
        <taxon>Pseudomonadati</taxon>
        <taxon>Bacteroidota</taxon>
        <taxon>Sphingobacteriia</taxon>
        <taxon>Sphingobacteriales</taxon>
        <taxon>Sphingobacteriaceae</taxon>
        <taxon>Paradesertivirga</taxon>
    </lineage>
</organism>
<dbReference type="InterPro" id="IPR010610">
    <property type="entry name" value="EryCIII-like_C"/>
</dbReference>
<evidence type="ECO:0000313" key="4">
    <source>
        <dbReference type="Proteomes" id="UP001597387"/>
    </source>
</evidence>
<dbReference type="EMBL" id="JBHUHZ010000001">
    <property type="protein sequence ID" value="MFD2162880.1"/>
    <property type="molecule type" value="Genomic_DNA"/>
</dbReference>
<evidence type="ECO:0000259" key="1">
    <source>
        <dbReference type="Pfam" id="PF03033"/>
    </source>
</evidence>
<keyword evidence="4" id="KW-1185">Reference proteome</keyword>
<dbReference type="CDD" id="cd03784">
    <property type="entry name" value="GT1_Gtf-like"/>
    <property type="match status" value="1"/>
</dbReference>
<dbReference type="Gene3D" id="3.40.50.2000">
    <property type="entry name" value="Glycogen Phosphorylase B"/>
    <property type="match status" value="2"/>
</dbReference>